<keyword evidence="1" id="KW-0812">Transmembrane</keyword>
<gene>
    <name evidence="2" type="ORF">ERS852491_00348</name>
</gene>
<feature type="transmembrane region" description="Helical" evidence="1">
    <location>
        <begin position="102"/>
        <end position="126"/>
    </location>
</feature>
<feature type="transmembrane region" description="Helical" evidence="1">
    <location>
        <begin position="174"/>
        <end position="195"/>
    </location>
</feature>
<feature type="transmembrane region" description="Helical" evidence="1">
    <location>
        <begin position="77"/>
        <end position="96"/>
    </location>
</feature>
<dbReference type="Proteomes" id="UP000095544">
    <property type="component" value="Unassembled WGS sequence"/>
</dbReference>
<dbReference type="RefSeq" id="WP_055150351.1">
    <property type="nucleotide sequence ID" value="NZ_CYZU01000002.1"/>
</dbReference>
<name>A0A173Z9Q6_9FIRM</name>
<protein>
    <submittedName>
        <fullName evidence="2">Predicted integral membrane protein</fullName>
    </submittedName>
</protein>
<reference evidence="2 3" key="1">
    <citation type="submission" date="2015-09" db="EMBL/GenBank/DDBJ databases">
        <authorList>
            <consortium name="Pathogen Informatics"/>
        </authorList>
    </citation>
    <scope>NUCLEOTIDE SEQUENCE [LARGE SCALE GENOMIC DNA]</scope>
    <source>
        <strain evidence="2 3">2789STDY5834876</strain>
    </source>
</reference>
<sequence>MIQRVFSQDNGFMPVLYKISNLFLLNILWILFSLPIITAGAAAAALYTVTLKMCRNKESYICRSFVKAFLKNFRQGTLIWLAYAAVGGILYFNLYAAASGKLFAQAFFLTVFTIMSILYVMIGIYLPPVLAKFDTTIKQILKISVFLCFRHIGRTILMLIVILIPYLAVAIDLYLLPILIIIAVSGTAYILACILNKIFSKYIQEVET</sequence>
<dbReference type="InterPro" id="IPR006938">
    <property type="entry name" value="DUF624"/>
</dbReference>
<dbReference type="STRING" id="39482.ERS852491_00348"/>
<evidence type="ECO:0000313" key="3">
    <source>
        <dbReference type="Proteomes" id="UP000095544"/>
    </source>
</evidence>
<feature type="transmembrane region" description="Helical" evidence="1">
    <location>
        <begin position="23"/>
        <end position="49"/>
    </location>
</feature>
<dbReference type="Pfam" id="PF04854">
    <property type="entry name" value="DUF624"/>
    <property type="match status" value="1"/>
</dbReference>
<keyword evidence="1" id="KW-0472">Membrane</keyword>
<proteinExistence type="predicted"/>
<evidence type="ECO:0000313" key="2">
    <source>
        <dbReference type="EMBL" id="CUN72400.1"/>
    </source>
</evidence>
<evidence type="ECO:0000256" key="1">
    <source>
        <dbReference type="SAM" id="Phobius"/>
    </source>
</evidence>
<dbReference type="OrthoDB" id="9814991at2"/>
<organism evidence="2 3">
    <name type="scientific">Faecalicatena contorta</name>
    <dbReference type="NCBI Taxonomy" id="39482"/>
    <lineage>
        <taxon>Bacteria</taxon>
        <taxon>Bacillati</taxon>
        <taxon>Bacillota</taxon>
        <taxon>Clostridia</taxon>
        <taxon>Lachnospirales</taxon>
        <taxon>Lachnospiraceae</taxon>
        <taxon>Faecalicatena</taxon>
    </lineage>
</organism>
<accession>A0A173Z9Q6</accession>
<dbReference type="AlphaFoldDB" id="A0A173Z9Q6"/>
<keyword evidence="1" id="KW-1133">Transmembrane helix</keyword>
<feature type="transmembrane region" description="Helical" evidence="1">
    <location>
        <begin position="147"/>
        <end position="168"/>
    </location>
</feature>
<dbReference type="EMBL" id="CYZU01000002">
    <property type="protein sequence ID" value="CUN72400.1"/>
    <property type="molecule type" value="Genomic_DNA"/>
</dbReference>